<gene>
    <name evidence="9" type="ORF">AAGT95_02765</name>
</gene>
<dbReference type="InterPro" id="IPR006043">
    <property type="entry name" value="NCS2"/>
</dbReference>
<feature type="transmembrane region" description="Helical" evidence="8">
    <location>
        <begin position="51"/>
        <end position="73"/>
    </location>
</feature>
<organism evidence="9 10">
    <name type="scientific">Salinicola lusitanus</name>
    <dbReference type="NCBI Taxonomy" id="1949085"/>
    <lineage>
        <taxon>Bacteria</taxon>
        <taxon>Pseudomonadati</taxon>
        <taxon>Pseudomonadota</taxon>
        <taxon>Gammaproteobacteria</taxon>
        <taxon>Oceanospirillales</taxon>
        <taxon>Halomonadaceae</taxon>
        <taxon>Salinicola</taxon>
    </lineage>
</organism>
<feature type="transmembrane region" description="Helical" evidence="8">
    <location>
        <begin position="223"/>
        <end position="243"/>
    </location>
</feature>
<dbReference type="Proteomes" id="UP001453229">
    <property type="component" value="Chromosome"/>
</dbReference>
<dbReference type="NCBIfam" id="NF037981">
    <property type="entry name" value="NCS2_1"/>
    <property type="match status" value="1"/>
</dbReference>
<dbReference type="PANTHER" id="PTHR42810:SF4">
    <property type="entry name" value="URIC ACID TRANSPORTER UACT"/>
    <property type="match status" value="1"/>
</dbReference>
<dbReference type="RefSeq" id="WP_342595447.1">
    <property type="nucleotide sequence ID" value="NZ_CP151919.1"/>
</dbReference>
<keyword evidence="6 8" id="KW-0472">Membrane</keyword>
<feature type="transmembrane region" description="Helical" evidence="8">
    <location>
        <begin position="351"/>
        <end position="373"/>
    </location>
</feature>
<evidence type="ECO:0000256" key="8">
    <source>
        <dbReference type="SAM" id="Phobius"/>
    </source>
</evidence>
<dbReference type="EMBL" id="CP151919">
    <property type="protein sequence ID" value="XAD54915.1"/>
    <property type="molecule type" value="Genomic_DNA"/>
</dbReference>
<evidence type="ECO:0000256" key="1">
    <source>
        <dbReference type="ARBA" id="ARBA00004141"/>
    </source>
</evidence>
<proteinExistence type="inferred from homology"/>
<feature type="transmembrane region" description="Helical" evidence="8">
    <location>
        <begin position="138"/>
        <end position="157"/>
    </location>
</feature>
<evidence type="ECO:0000256" key="5">
    <source>
        <dbReference type="ARBA" id="ARBA00022989"/>
    </source>
</evidence>
<dbReference type="Pfam" id="PF00860">
    <property type="entry name" value="Xan_ur_permease"/>
    <property type="match status" value="1"/>
</dbReference>
<feature type="transmembrane region" description="Helical" evidence="8">
    <location>
        <begin position="111"/>
        <end position="131"/>
    </location>
</feature>
<evidence type="ECO:0000256" key="2">
    <source>
        <dbReference type="ARBA" id="ARBA00008821"/>
    </source>
</evidence>
<accession>A0ABZ3CV28</accession>
<reference evidence="9 10" key="1">
    <citation type="submission" date="2024-04" db="EMBL/GenBank/DDBJ databases">
        <title>Salinicola lusitanus LLJ914,a marine bacterium isolated from the Okinawa Trough.</title>
        <authorList>
            <person name="Li J."/>
        </authorList>
    </citation>
    <scope>NUCLEOTIDE SEQUENCE [LARGE SCALE GENOMIC DNA]</scope>
    <source>
        <strain evidence="9 10">LLJ914</strain>
    </source>
</reference>
<name>A0ABZ3CV28_9GAMM</name>
<evidence type="ECO:0000256" key="6">
    <source>
        <dbReference type="ARBA" id="ARBA00023136"/>
    </source>
</evidence>
<feature type="transmembrane region" description="Helical" evidence="8">
    <location>
        <begin position="197"/>
        <end position="217"/>
    </location>
</feature>
<feature type="transmembrane region" description="Helical" evidence="8">
    <location>
        <begin position="163"/>
        <end position="185"/>
    </location>
</feature>
<evidence type="ECO:0000313" key="9">
    <source>
        <dbReference type="EMBL" id="XAD54915.1"/>
    </source>
</evidence>
<feature type="transmembrane region" description="Helical" evidence="8">
    <location>
        <begin position="440"/>
        <end position="460"/>
    </location>
</feature>
<feature type="transmembrane region" description="Helical" evidence="8">
    <location>
        <begin position="379"/>
        <end position="400"/>
    </location>
</feature>
<evidence type="ECO:0000313" key="10">
    <source>
        <dbReference type="Proteomes" id="UP001453229"/>
    </source>
</evidence>
<protein>
    <submittedName>
        <fullName evidence="9">Solute carrier family 23 protein</fullName>
    </submittedName>
</protein>
<keyword evidence="10" id="KW-1185">Reference proteome</keyword>
<sequence>MNAKTDSDSKIVNDSKFNRDAKFDDVGRGGDPLSRASDVDPVDERLSPGALLLYGLQHLLVMAAAPITAVFLISQALDFPTETATALMSATFLACGVGTLLQTFGPLGIGARLPFVQVPGGAPIVIFLTIAQTTDIQTAVGAVILTALCYFLVLPFFTRLLRFFPPIVIGTMLLLVAVNLIRIFGSLIIGRPGSDDYAAPLQILLALATMGGIVLFARLLSGAWQRISVMLGLVVGVLVAAVAGEMHFMPIMDGPLIALPTPFPFGMPHFDLFASLPLIIFSVIAMTEATGQTLATADIVGKRGDARLLVPRNIRADAVGSLLGGCLGTSLIITSGENIGIVRTTGVRSRYVTAVTGTLLILLALFAPLGRLAATLPNAVVAGTAVIVFAVIGVMGVNLLRRVDFDRQGNLFTLAAGLAMGLLPILVPDFYSAFPASLQIVLGNGLAMGTVTAVLVNLLFHHTGATEPSRER</sequence>
<feature type="transmembrane region" description="Helical" evidence="8">
    <location>
        <begin position="85"/>
        <end position="105"/>
    </location>
</feature>
<keyword evidence="3" id="KW-0813">Transport</keyword>
<feature type="transmembrane region" description="Helical" evidence="8">
    <location>
        <begin position="412"/>
        <end position="434"/>
    </location>
</feature>
<dbReference type="PANTHER" id="PTHR42810">
    <property type="entry name" value="PURINE PERMEASE C1399.01C-RELATED"/>
    <property type="match status" value="1"/>
</dbReference>
<evidence type="ECO:0000256" key="7">
    <source>
        <dbReference type="SAM" id="MobiDB-lite"/>
    </source>
</evidence>
<comment type="similarity">
    <text evidence="2">Belongs to the nucleobase:cation symporter-2 (NCS2) (TC 2.A.40) family.</text>
</comment>
<comment type="subcellular location">
    <subcellularLocation>
        <location evidence="1">Membrane</location>
        <topology evidence="1">Multi-pass membrane protein</topology>
    </subcellularLocation>
</comment>
<keyword evidence="5 8" id="KW-1133">Transmembrane helix</keyword>
<evidence type="ECO:0000256" key="4">
    <source>
        <dbReference type="ARBA" id="ARBA00022692"/>
    </source>
</evidence>
<evidence type="ECO:0000256" key="3">
    <source>
        <dbReference type="ARBA" id="ARBA00022448"/>
    </source>
</evidence>
<feature type="region of interest" description="Disordered" evidence="7">
    <location>
        <begin position="20"/>
        <end position="41"/>
    </location>
</feature>
<keyword evidence="4 8" id="KW-0812">Transmembrane</keyword>